<evidence type="ECO:0000313" key="1">
    <source>
        <dbReference type="EMBL" id="KAF9507677.1"/>
    </source>
</evidence>
<sequence>MKFCLKFRSPYQVLLSWDICLAPLGYTRCFKILDLEWVVASLKHALSLVALSLPDWHTNTIHLSAMIMDSRKNWPSQLRLIVCDKGRPSLDCVNVLDGRAMGTIIDHATGMLQMLPC</sequence>
<protein>
    <submittedName>
        <fullName evidence="1">Uncharacterized protein</fullName>
    </submittedName>
</protein>
<name>A0A9P6ALD5_9AGAM</name>
<keyword evidence="2" id="KW-1185">Reference proteome</keyword>
<gene>
    <name evidence="1" type="ORF">BS47DRAFT_1351297</name>
</gene>
<accession>A0A9P6ALD5</accession>
<organism evidence="1 2">
    <name type="scientific">Hydnum rufescens UP504</name>
    <dbReference type="NCBI Taxonomy" id="1448309"/>
    <lineage>
        <taxon>Eukaryota</taxon>
        <taxon>Fungi</taxon>
        <taxon>Dikarya</taxon>
        <taxon>Basidiomycota</taxon>
        <taxon>Agaricomycotina</taxon>
        <taxon>Agaricomycetes</taxon>
        <taxon>Cantharellales</taxon>
        <taxon>Hydnaceae</taxon>
        <taxon>Hydnum</taxon>
    </lineage>
</organism>
<comment type="caution">
    <text evidence="1">The sequence shown here is derived from an EMBL/GenBank/DDBJ whole genome shotgun (WGS) entry which is preliminary data.</text>
</comment>
<dbReference type="EMBL" id="MU129075">
    <property type="protein sequence ID" value="KAF9507677.1"/>
    <property type="molecule type" value="Genomic_DNA"/>
</dbReference>
<dbReference type="Proteomes" id="UP000886523">
    <property type="component" value="Unassembled WGS sequence"/>
</dbReference>
<dbReference type="AlphaFoldDB" id="A0A9P6ALD5"/>
<proteinExistence type="predicted"/>
<evidence type="ECO:0000313" key="2">
    <source>
        <dbReference type="Proteomes" id="UP000886523"/>
    </source>
</evidence>
<reference evidence="1" key="1">
    <citation type="journal article" date="2020" name="Nat. Commun.">
        <title>Large-scale genome sequencing of mycorrhizal fungi provides insights into the early evolution of symbiotic traits.</title>
        <authorList>
            <person name="Miyauchi S."/>
            <person name="Kiss E."/>
            <person name="Kuo A."/>
            <person name="Drula E."/>
            <person name="Kohler A."/>
            <person name="Sanchez-Garcia M."/>
            <person name="Morin E."/>
            <person name="Andreopoulos B."/>
            <person name="Barry K.W."/>
            <person name="Bonito G."/>
            <person name="Buee M."/>
            <person name="Carver A."/>
            <person name="Chen C."/>
            <person name="Cichocki N."/>
            <person name="Clum A."/>
            <person name="Culley D."/>
            <person name="Crous P.W."/>
            <person name="Fauchery L."/>
            <person name="Girlanda M."/>
            <person name="Hayes R.D."/>
            <person name="Keri Z."/>
            <person name="LaButti K."/>
            <person name="Lipzen A."/>
            <person name="Lombard V."/>
            <person name="Magnuson J."/>
            <person name="Maillard F."/>
            <person name="Murat C."/>
            <person name="Nolan M."/>
            <person name="Ohm R.A."/>
            <person name="Pangilinan J."/>
            <person name="Pereira M.F."/>
            <person name="Perotto S."/>
            <person name="Peter M."/>
            <person name="Pfister S."/>
            <person name="Riley R."/>
            <person name="Sitrit Y."/>
            <person name="Stielow J.B."/>
            <person name="Szollosi G."/>
            <person name="Zifcakova L."/>
            <person name="Stursova M."/>
            <person name="Spatafora J.W."/>
            <person name="Tedersoo L."/>
            <person name="Vaario L.M."/>
            <person name="Yamada A."/>
            <person name="Yan M."/>
            <person name="Wang P."/>
            <person name="Xu J."/>
            <person name="Bruns T."/>
            <person name="Baldrian P."/>
            <person name="Vilgalys R."/>
            <person name="Dunand C."/>
            <person name="Henrissat B."/>
            <person name="Grigoriev I.V."/>
            <person name="Hibbett D."/>
            <person name="Nagy L.G."/>
            <person name="Martin F.M."/>
        </authorList>
    </citation>
    <scope>NUCLEOTIDE SEQUENCE</scope>
    <source>
        <strain evidence="1">UP504</strain>
    </source>
</reference>